<keyword evidence="1" id="KW-0472">Membrane</keyword>
<dbReference type="AlphaFoldDB" id="A0A845DS66"/>
<keyword evidence="1" id="KW-0812">Transmembrane</keyword>
<reference evidence="2 3" key="1">
    <citation type="submission" date="2019-11" db="EMBL/GenBank/DDBJ databases">
        <title>Genome sequences of 17 halophilic strains isolated from different environments.</title>
        <authorList>
            <person name="Furrow R.E."/>
        </authorList>
    </citation>
    <scope>NUCLEOTIDE SEQUENCE [LARGE SCALE GENOMIC DNA]</scope>
    <source>
        <strain evidence="2 3">22511_23_Filter</strain>
    </source>
</reference>
<dbReference type="RefSeq" id="WP_160837119.1">
    <property type="nucleotide sequence ID" value="NZ_WMET01000002.1"/>
</dbReference>
<keyword evidence="1" id="KW-1133">Transmembrane helix</keyword>
<evidence type="ECO:0000313" key="3">
    <source>
        <dbReference type="Proteomes" id="UP000460949"/>
    </source>
</evidence>
<feature type="transmembrane region" description="Helical" evidence="1">
    <location>
        <begin position="34"/>
        <end position="56"/>
    </location>
</feature>
<evidence type="ECO:0000256" key="1">
    <source>
        <dbReference type="SAM" id="Phobius"/>
    </source>
</evidence>
<dbReference type="Proteomes" id="UP000460949">
    <property type="component" value="Unassembled WGS sequence"/>
</dbReference>
<comment type="caution">
    <text evidence="2">The sequence shown here is derived from an EMBL/GenBank/DDBJ whole genome shotgun (WGS) entry which is preliminary data.</text>
</comment>
<evidence type="ECO:0000313" key="2">
    <source>
        <dbReference type="EMBL" id="MYL20423.1"/>
    </source>
</evidence>
<dbReference type="EMBL" id="WMET01000002">
    <property type="protein sequence ID" value="MYL20423.1"/>
    <property type="molecule type" value="Genomic_DNA"/>
</dbReference>
<feature type="transmembrane region" description="Helical" evidence="1">
    <location>
        <begin position="132"/>
        <end position="152"/>
    </location>
</feature>
<evidence type="ECO:0008006" key="4">
    <source>
        <dbReference type="Google" id="ProtNLM"/>
    </source>
</evidence>
<feature type="transmembrane region" description="Helical" evidence="1">
    <location>
        <begin position="5"/>
        <end position="22"/>
    </location>
</feature>
<sequence length="203" mass="22974">MQPKIFWTAYAASLMVISLYTNSIHQEGTLQLTRTFLCFGAAPALIGCSLETAIWFRHSWKRLLLTASRLPVTAAAFLAGTTAAYDILHVYVTHPAWTVIQLILLFWAALLFWSPLLIPAPFSRKQTSMKKFTYLIVTGLLFYFYHQAAGYVQGGPVSVTFMTGGTTALIVYLFYFIHTWAAAEEQTDRLTVKGQFQRVHRHE</sequence>
<protein>
    <recommendedName>
        <fullName evidence="4">Transmembrane protein</fullName>
    </recommendedName>
</protein>
<feature type="transmembrane region" description="Helical" evidence="1">
    <location>
        <begin position="97"/>
        <end position="120"/>
    </location>
</feature>
<organism evidence="2 3">
    <name type="scientific">Halobacillus litoralis</name>
    <dbReference type="NCBI Taxonomy" id="45668"/>
    <lineage>
        <taxon>Bacteria</taxon>
        <taxon>Bacillati</taxon>
        <taxon>Bacillota</taxon>
        <taxon>Bacilli</taxon>
        <taxon>Bacillales</taxon>
        <taxon>Bacillaceae</taxon>
        <taxon>Halobacillus</taxon>
    </lineage>
</organism>
<proteinExistence type="predicted"/>
<accession>A0A845DS66</accession>
<name>A0A845DS66_9BACI</name>
<gene>
    <name evidence="2" type="ORF">GLW04_11020</name>
</gene>
<feature type="transmembrane region" description="Helical" evidence="1">
    <location>
        <begin position="158"/>
        <end position="177"/>
    </location>
</feature>